<dbReference type="RefSeq" id="YP_009609626.1">
    <property type="nucleotide sequence ID" value="NC_041997.1"/>
</dbReference>
<reference evidence="1 2" key="1">
    <citation type="submission" date="2017-08" db="EMBL/GenBank/DDBJ databases">
        <title>Characterization and complete genome sequence of novel bacteriophage infecting the causal agent of bacterial fruit blotch, Acidovorax citrulli.</title>
        <authorList>
            <person name="Midani A.R."/>
            <person name="Park S.-H."/>
            <person name="Choi T.-J."/>
        </authorList>
    </citation>
    <scope>NUCLEOTIDE SEQUENCE [LARGE SCALE GENOMIC DNA]</scope>
</reference>
<name>A0A218M3D0_9CAUD</name>
<organism evidence="1 2">
    <name type="scientific">Acidovorax phage ACP17</name>
    <dbReference type="NCBI Taxonomy" id="2010329"/>
    <lineage>
        <taxon>Viruses</taxon>
        <taxon>Duplodnaviria</taxon>
        <taxon>Heunggongvirae</taxon>
        <taxon>Uroviricota</taxon>
        <taxon>Caudoviricetes</taxon>
        <taxon>Busanvirus</taxon>
        <taxon>Busanvirus ACP17</taxon>
    </lineage>
</organism>
<proteinExistence type="predicted"/>
<dbReference type="Proteomes" id="UP000224101">
    <property type="component" value="Segment"/>
</dbReference>
<sequence>MRAARAAGMDPMVGTTREGTYEPKVNALKRSVPVEWLEAFAAQLLEKDQESR</sequence>
<dbReference type="EMBL" id="KY979132">
    <property type="protein sequence ID" value="ASD50560.1"/>
    <property type="molecule type" value="Genomic_DNA"/>
</dbReference>
<accession>A0A218M3D0</accession>
<evidence type="ECO:0000313" key="2">
    <source>
        <dbReference type="Proteomes" id="UP000224101"/>
    </source>
</evidence>
<evidence type="ECO:0000313" key="1">
    <source>
        <dbReference type="EMBL" id="ASD50560.1"/>
    </source>
</evidence>
<protein>
    <submittedName>
        <fullName evidence="1">Uncharacterized protein</fullName>
    </submittedName>
</protein>
<keyword evidence="2" id="KW-1185">Reference proteome</keyword>
<dbReference type="KEGG" id="vg:40085711"/>
<dbReference type="GeneID" id="40085711"/>